<evidence type="ECO:0000313" key="3">
    <source>
        <dbReference type="Proteomes" id="UP000245166"/>
    </source>
</evidence>
<dbReference type="AlphaFoldDB" id="A0A2U1ZW46"/>
<protein>
    <submittedName>
        <fullName evidence="2">Uncharacterized protein</fullName>
    </submittedName>
</protein>
<name>A0A2U1ZW46_9MICO</name>
<comment type="caution">
    <text evidence="2">The sequence shown here is derived from an EMBL/GenBank/DDBJ whole genome shotgun (WGS) entry which is preliminary data.</text>
</comment>
<evidence type="ECO:0000256" key="1">
    <source>
        <dbReference type="SAM" id="MobiDB-lite"/>
    </source>
</evidence>
<dbReference type="EMBL" id="PYHR01000002">
    <property type="protein sequence ID" value="PWD51216.1"/>
    <property type="molecule type" value="Genomic_DNA"/>
</dbReference>
<reference evidence="2 3" key="1">
    <citation type="submission" date="2018-03" db="EMBL/GenBank/DDBJ databases">
        <title>Genome assembly of novel Miniimonas species PCH200.</title>
        <authorList>
            <person name="Thakur V."/>
            <person name="Kumar V."/>
            <person name="Singh D."/>
        </authorList>
    </citation>
    <scope>NUCLEOTIDE SEQUENCE [LARGE SCALE GENOMIC DNA]</scope>
    <source>
        <strain evidence="2 3">PCH200</strain>
    </source>
</reference>
<dbReference type="RefSeq" id="WP_109229597.1">
    <property type="nucleotide sequence ID" value="NZ_PYHR01000002.1"/>
</dbReference>
<organism evidence="2 3">
    <name type="scientific">Serinibacter arcticus</name>
    <dbReference type="NCBI Taxonomy" id="1655435"/>
    <lineage>
        <taxon>Bacteria</taxon>
        <taxon>Bacillati</taxon>
        <taxon>Actinomycetota</taxon>
        <taxon>Actinomycetes</taxon>
        <taxon>Micrococcales</taxon>
        <taxon>Beutenbergiaceae</taxon>
        <taxon>Serinibacter</taxon>
    </lineage>
</organism>
<feature type="region of interest" description="Disordered" evidence="1">
    <location>
        <begin position="270"/>
        <end position="290"/>
    </location>
</feature>
<proteinExistence type="predicted"/>
<gene>
    <name evidence="2" type="ORF">C8046_11695</name>
</gene>
<keyword evidence="3" id="KW-1185">Reference proteome</keyword>
<sequence>MVYHELVAGTGADLSAGALEIRLQVTQSLASTTRVEVRSTDGGEAAGLIRHLPLVVAFAHLEQGVRVSASSSSGFPAGAEVTISIRVEAPGRRSDEVVAERLQVGGQREAALVDIATTDGGLRISLPRADAALGSVADHARGVARSSGLPFVRPTRVVVDASASMGVYARDGRLATAAAMVQGVLASADVDVTWVLAGREISAVAAEPGVDLPDRLASAVATSALVGSSSLEQALTADPTSWVITDLPPAGWEADTGGRVLTLADALDSRPGVHHLPPTPAGPEGTDRRRDAVLALLADQSARGEVR</sequence>
<dbReference type="Proteomes" id="UP000245166">
    <property type="component" value="Unassembled WGS sequence"/>
</dbReference>
<accession>A0A2U1ZW46</accession>
<evidence type="ECO:0000313" key="2">
    <source>
        <dbReference type="EMBL" id="PWD51216.1"/>
    </source>
</evidence>